<organism evidence="4 5">
    <name type="scientific">Apis cerana cerana</name>
    <name type="common">Oriental honeybee</name>
    <dbReference type="NCBI Taxonomy" id="94128"/>
    <lineage>
        <taxon>Eukaryota</taxon>
        <taxon>Metazoa</taxon>
        <taxon>Ecdysozoa</taxon>
        <taxon>Arthropoda</taxon>
        <taxon>Hexapoda</taxon>
        <taxon>Insecta</taxon>
        <taxon>Pterygota</taxon>
        <taxon>Neoptera</taxon>
        <taxon>Endopterygota</taxon>
        <taxon>Hymenoptera</taxon>
        <taxon>Apocrita</taxon>
        <taxon>Aculeata</taxon>
        <taxon>Apoidea</taxon>
        <taxon>Anthophila</taxon>
        <taxon>Apidae</taxon>
        <taxon>Apis</taxon>
    </lineage>
</organism>
<dbReference type="AlphaFoldDB" id="A0A2A3E3P2"/>
<feature type="transmembrane region" description="Helical" evidence="3">
    <location>
        <begin position="6"/>
        <end position="22"/>
    </location>
</feature>
<protein>
    <submittedName>
        <fullName evidence="4">Cuticle protein</fullName>
    </submittedName>
</protein>
<dbReference type="Gene3D" id="1.20.1070.10">
    <property type="entry name" value="Rhodopsin 7-helix transmembrane proteins"/>
    <property type="match status" value="1"/>
</dbReference>
<dbReference type="PRINTS" id="PR00947">
    <property type="entry name" value="CUTICLE"/>
</dbReference>
<sequence>MFLTISSTSWLFVICIDMTLVITRFRSTLPTDTNQQQERKKFLIYAICTWTSSLLPTVLACVADLTTLLPISSPIRPNFHRFNDGINLTAILYVTIFPALTCFANTILFLYTFYKMILIRKSTSFATENNGITKINEAKKQFIVYLKLYLLMDSPWITSGLAAAFNELWILKFFRMIQPMLMLLIIGYLATILTVTHAGIIGPSAGIITPSGATVATALPPTATVVRTENFDPNPQYSFSYSVADGLTGDNKAQEETRNGDVVQGSYSLIEPDGSRRVVSYAADPINGFNAVVQKDPSITVKTAIAATPVAPVAAAVRPVVASPVIARPTSVIATAAPAVAVRPQTALLSTPLLRQPLLAGPAVAATNVVAANTGLVGLGVGLGLRPGSLYGTQALLAGAYGTGGIVKVH</sequence>
<evidence type="ECO:0000313" key="5">
    <source>
        <dbReference type="Proteomes" id="UP000242457"/>
    </source>
</evidence>
<dbReference type="PANTHER" id="PTHR12236:SF86">
    <property type="entry name" value="CCP84AC-RELATED"/>
    <property type="match status" value="1"/>
</dbReference>
<dbReference type="GO" id="GO:0031012">
    <property type="term" value="C:extracellular matrix"/>
    <property type="evidence" value="ECO:0007669"/>
    <property type="project" value="TreeGrafter"/>
</dbReference>
<accession>A0A2A3E3P2</accession>
<keyword evidence="5" id="KW-1185">Reference proteome</keyword>
<proteinExistence type="predicted"/>
<gene>
    <name evidence="4" type="ORF">APICC_07238</name>
</gene>
<keyword evidence="1 2" id="KW-0193">Cuticle</keyword>
<feature type="transmembrane region" description="Helical" evidence="3">
    <location>
        <begin position="181"/>
        <end position="201"/>
    </location>
</feature>
<dbReference type="InterPro" id="IPR051217">
    <property type="entry name" value="Insect_Cuticle_Struc_Prot"/>
</dbReference>
<evidence type="ECO:0000256" key="3">
    <source>
        <dbReference type="SAM" id="Phobius"/>
    </source>
</evidence>
<keyword evidence="3" id="KW-0472">Membrane</keyword>
<dbReference type="GO" id="GO:0042302">
    <property type="term" value="F:structural constituent of cuticle"/>
    <property type="evidence" value="ECO:0007669"/>
    <property type="project" value="UniProtKB-UniRule"/>
</dbReference>
<feature type="transmembrane region" description="Helical" evidence="3">
    <location>
        <begin position="91"/>
        <end position="114"/>
    </location>
</feature>
<evidence type="ECO:0000256" key="2">
    <source>
        <dbReference type="PROSITE-ProRule" id="PRU00497"/>
    </source>
</evidence>
<dbReference type="PROSITE" id="PS00233">
    <property type="entry name" value="CHIT_BIND_RR_1"/>
    <property type="match status" value="1"/>
</dbReference>
<evidence type="ECO:0000313" key="4">
    <source>
        <dbReference type="EMBL" id="PBC25912.1"/>
    </source>
</evidence>
<keyword evidence="3" id="KW-0812">Transmembrane</keyword>
<evidence type="ECO:0000256" key="1">
    <source>
        <dbReference type="ARBA" id="ARBA00022460"/>
    </source>
</evidence>
<dbReference type="EMBL" id="KZ288427">
    <property type="protein sequence ID" value="PBC25912.1"/>
    <property type="molecule type" value="Genomic_DNA"/>
</dbReference>
<dbReference type="PANTHER" id="PTHR12236">
    <property type="entry name" value="STRUCTURAL CONTITUENT OF CUTICLE"/>
    <property type="match status" value="1"/>
</dbReference>
<reference evidence="4 5" key="1">
    <citation type="submission" date="2014-07" db="EMBL/GenBank/DDBJ databases">
        <title>Genomic and transcriptomic analysis on Apis cerana provide comprehensive insights into honey bee biology.</title>
        <authorList>
            <person name="Diao Q."/>
            <person name="Sun L."/>
            <person name="Zheng H."/>
            <person name="Zheng H."/>
            <person name="Xu S."/>
            <person name="Wang S."/>
            <person name="Zeng Z."/>
            <person name="Hu F."/>
            <person name="Su S."/>
            <person name="Wu J."/>
        </authorList>
    </citation>
    <scope>NUCLEOTIDE SEQUENCE [LARGE SCALE GENOMIC DNA]</scope>
    <source>
        <tissue evidence="4">Pupae without intestine</tissue>
    </source>
</reference>
<keyword evidence="3" id="KW-1133">Transmembrane helix</keyword>
<dbReference type="InterPro" id="IPR031311">
    <property type="entry name" value="CHIT_BIND_RR_consensus"/>
</dbReference>
<feature type="transmembrane region" description="Helical" evidence="3">
    <location>
        <begin position="42"/>
        <end position="71"/>
    </location>
</feature>
<name>A0A2A3E3P2_APICC</name>
<dbReference type="PROSITE" id="PS51155">
    <property type="entry name" value="CHIT_BIND_RR_2"/>
    <property type="match status" value="1"/>
</dbReference>
<dbReference type="GO" id="GO:0005615">
    <property type="term" value="C:extracellular space"/>
    <property type="evidence" value="ECO:0007669"/>
    <property type="project" value="TreeGrafter"/>
</dbReference>
<dbReference type="Proteomes" id="UP000242457">
    <property type="component" value="Unassembled WGS sequence"/>
</dbReference>
<dbReference type="InterPro" id="IPR000618">
    <property type="entry name" value="Insect_cuticle"/>
</dbReference>
<dbReference type="STRING" id="94128.A0A2A3E3P2"/>
<dbReference type="OrthoDB" id="10071059at2759"/>
<dbReference type="Pfam" id="PF00379">
    <property type="entry name" value="Chitin_bind_4"/>
    <property type="match status" value="1"/>
</dbReference>